<dbReference type="PANTHER" id="PTHR11785">
    <property type="entry name" value="AMINO ACID TRANSPORTER"/>
    <property type="match status" value="1"/>
</dbReference>
<accession>A0A9X4AWK2</accession>
<evidence type="ECO:0000256" key="1">
    <source>
        <dbReference type="ARBA" id="ARBA00004141"/>
    </source>
</evidence>
<evidence type="ECO:0000313" key="7">
    <source>
        <dbReference type="Proteomes" id="UP001151081"/>
    </source>
</evidence>
<dbReference type="EMBL" id="JAGTJJ010000028">
    <property type="protein sequence ID" value="MDC3985430.1"/>
    <property type="molecule type" value="Genomic_DNA"/>
</dbReference>
<dbReference type="PIRSF" id="PIRSF006060">
    <property type="entry name" value="AA_transporter"/>
    <property type="match status" value="1"/>
</dbReference>
<dbReference type="GO" id="GO:0015179">
    <property type="term" value="F:L-amino acid transmembrane transporter activity"/>
    <property type="evidence" value="ECO:0007669"/>
    <property type="project" value="TreeGrafter"/>
</dbReference>
<proteinExistence type="predicted"/>
<evidence type="ECO:0000313" key="6">
    <source>
        <dbReference type="EMBL" id="MDC3985430.1"/>
    </source>
</evidence>
<keyword evidence="3 5" id="KW-1133">Transmembrane helix</keyword>
<keyword evidence="2 5" id="KW-0812">Transmembrane</keyword>
<reference evidence="6 7" key="1">
    <citation type="submission" date="2021-04" db="EMBL/GenBank/DDBJ databases">
        <title>Genome analysis of Polyangium sp.</title>
        <authorList>
            <person name="Li Y."/>
            <person name="Wang J."/>
        </authorList>
    </citation>
    <scope>NUCLEOTIDE SEQUENCE [LARGE SCALE GENOMIC DNA]</scope>
    <source>
        <strain evidence="6 7">SDU14</strain>
    </source>
</reference>
<keyword evidence="7" id="KW-1185">Reference proteome</keyword>
<feature type="transmembrane region" description="Helical" evidence="5">
    <location>
        <begin position="404"/>
        <end position="422"/>
    </location>
</feature>
<sequence length="465" mass="48698">MRRFFDTLRIRATSSAGRASERDARGLSVSDGVYFVVGIVIGAGIFKTPSLVAANVTSARSAMLAWVLGGVASLLGALCYAELASTYPHKGGDYHYLTRAFGGTVGFLFAWSRMTVIQTGSITMQAFLIGDYASRVASFGPHSASVWAALVIALLTGANIAGLKQCRVLQRALTAALVLGLVLVVVAGLVLTPAPAPATAATATAANPAFGLAMVFVLLTYGGWNEAAYLSAELRGGRRAVVRVLVIGIGLITAIYLAVNLIFLRGLGFQAIAGSDAVAADLMRRAIGPVGVPLISILVSLAALSTMNATIFTGARTTFALGQSFAPFRRLGRWHDGADTPRSALVVQGAIALALVLLGDVTRGGFVTMVEYTAPVFWGFLLLVGLSLFVLRKKDPDAARPFRVPLYPLVPVLFCGVCLHMLRSSLAYTGIGALVGVGVLLAGVPVLLLPRARGLARRRAAEARR</sequence>
<feature type="transmembrane region" description="Helical" evidence="5">
    <location>
        <begin position="428"/>
        <end position="449"/>
    </location>
</feature>
<protein>
    <submittedName>
        <fullName evidence="6">Amino acid permease</fullName>
    </submittedName>
</protein>
<keyword evidence="4 5" id="KW-0472">Membrane</keyword>
<dbReference type="AlphaFoldDB" id="A0A9X4AWK2"/>
<dbReference type="GO" id="GO:0016020">
    <property type="term" value="C:membrane"/>
    <property type="evidence" value="ECO:0007669"/>
    <property type="project" value="UniProtKB-SubCell"/>
</dbReference>
<feature type="transmembrane region" description="Helical" evidence="5">
    <location>
        <begin position="240"/>
        <end position="259"/>
    </location>
</feature>
<feature type="transmembrane region" description="Helical" evidence="5">
    <location>
        <begin position="32"/>
        <end position="52"/>
    </location>
</feature>
<feature type="transmembrane region" description="Helical" evidence="5">
    <location>
        <begin position="294"/>
        <end position="322"/>
    </location>
</feature>
<feature type="transmembrane region" description="Helical" evidence="5">
    <location>
        <begin position="372"/>
        <end position="392"/>
    </location>
</feature>
<feature type="transmembrane region" description="Helical" evidence="5">
    <location>
        <begin position="173"/>
        <end position="192"/>
    </location>
</feature>
<feature type="transmembrane region" description="Helical" evidence="5">
    <location>
        <begin position="144"/>
        <end position="161"/>
    </location>
</feature>
<evidence type="ECO:0000256" key="2">
    <source>
        <dbReference type="ARBA" id="ARBA00022692"/>
    </source>
</evidence>
<dbReference type="Pfam" id="PF13520">
    <property type="entry name" value="AA_permease_2"/>
    <property type="match status" value="1"/>
</dbReference>
<dbReference type="RefSeq" id="WP_272426394.1">
    <property type="nucleotide sequence ID" value="NZ_JAGTJJ010000028.1"/>
</dbReference>
<comment type="caution">
    <text evidence="6">The sequence shown here is derived from an EMBL/GenBank/DDBJ whole genome shotgun (WGS) entry which is preliminary data.</text>
</comment>
<gene>
    <name evidence="6" type="ORF">KEG57_33435</name>
</gene>
<feature type="transmembrane region" description="Helical" evidence="5">
    <location>
        <begin position="64"/>
        <end position="84"/>
    </location>
</feature>
<dbReference type="Proteomes" id="UP001151081">
    <property type="component" value="Unassembled WGS sequence"/>
</dbReference>
<dbReference type="InterPro" id="IPR050598">
    <property type="entry name" value="AminoAcid_Transporter"/>
</dbReference>
<feature type="transmembrane region" description="Helical" evidence="5">
    <location>
        <begin position="343"/>
        <end position="366"/>
    </location>
</feature>
<organism evidence="6 7">
    <name type="scientific">Polyangium jinanense</name>
    <dbReference type="NCBI Taxonomy" id="2829994"/>
    <lineage>
        <taxon>Bacteria</taxon>
        <taxon>Pseudomonadati</taxon>
        <taxon>Myxococcota</taxon>
        <taxon>Polyangia</taxon>
        <taxon>Polyangiales</taxon>
        <taxon>Polyangiaceae</taxon>
        <taxon>Polyangium</taxon>
    </lineage>
</organism>
<dbReference type="InterPro" id="IPR002293">
    <property type="entry name" value="AA/rel_permease1"/>
</dbReference>
<evidence type="ECO:0000256" key="4">
    <source>
        <dbReference type="ARBA" id="ARBA00023136"/>
    </source>
</evidence>
<evidence type="ECO:0000256" key="5">
    <source>
        <dbReference type="SAM" id="Phobius"/>
    </source>
</evidence>
<comment type="subcellular location">
    <subcellularLocation>
        <location evidence="1">Membrane</location>
        <topology evidence="1">Multi-pass membrane protein</topology>
    </subcellularLocation>
</comment>
<dbReference type="PANTHER" id="PTHR11785:SF512">
    <property type="entry name" value="SOBREMESA, ISOFORM B"/>
    <property type="match status" value="1"/>
</dbReference>
<evidence type="ECO:0000256" key="3">
    <source>
        <dbReference type="ARBA" id="ARBA00022989"/>
    </source>
</evidence>
<name>A0A9X4AWK2_9BACT</name>
<dbReference type="Gene3D" id="1.20.1740.10">
    <property type="entry name" value="Amino acid/polyamine transporter I"/>
    <property type="match status" value="1"/>
</dbReference>